<keyword evidence="3" id="KW-1185">Reference proteome</keyword>
<dbReference type="InterPro" id="IPR036760">
    <property type="entry name" value="SspB-like_sf"/>
</dbReference>
<reference evidence="2 3" key="1">
    <citation type="submission" date="2018-08" db="EMBL/GenBank/DDBJ databases">
        <title>Genome sequence of Methylocystis hirsuta CSC1, a methanotroph able to accumulate PHAs.</title>
        <authorList>
            <person name="Bordel S."/>
            <person name="Rodriguez E."/>
            <person name="Gancedo J."/>
            <person name="Munoz R."/>
        </authorList>
    </citation>
    <scope>NUCLEOTIDE SEQUENCE [LARGE SCALE GENOMIC DNA]</scope>
    <source>
        <strain evidence="2 3">CSC1</strain>
    </source>
</reference>
<dbReference type="OrthoDB" id="9800412at2"/>
<dbReference type="AlphaFoldDB" id="A0A3M9XU79"/>
<feature type="region of interest" description="Disordered" evidence="1">
    <location>
        <begin position="120"/>
        <end position="201"/>
    </location>
</feature>
<dbReference type="Proteomes" id="UP000268623">
    <property type="component" value="Unassembled WGS sequence"/>
</dbReference>
<sequence>MAKDIIRYDLLVQDAMRGVMRKVLGDVAESGYLPGDHHFTISFRTDAPGVTISRRLAEQWPSELTIILQHQYSNLEVDEEGFGVTLSFRSVPEHLYVPFSAVTGFFDPAVEFGVRFESAEDALEEDEEEDAPSAGPSLVAKTPESVKAFKPTKVEPAKSEPAKAEPNKTPSADRQKKLKPVEAKEDGDDKIVSIDAFRKKP</sequence>
<dbReference type="Pfam" id="PF04386">
    <property type="entry name" value="SspB"/>
    <property type="match status" value="1"/>
</dbReference>
<comment type="caution">
    <text evidence="2">The sequence shown here is derived from an EMBL/GenBank/DDBJ whole genome shotgun (WGS) entry which is preliminary data.</text>
</comment>
<dbReference type="RefSeq" id="WP_123177689.1">
    <property type="nucleotide sequence ID" value="NZ_QWDD01000001.1"/>
</dbReference>
<gene>
    <name evidence="2" type="ORF">D1O30_16120</name>
</gene>
<dbReference type="Gene3D" id="2.30.30.220">
    <property type="entry name" value="SspB-like"/>
    <property type="match status" value="1"/>
</dbReference>
<protein>
    <recommendedName>
        <fullName evidence="4">Stringent starvation protein B</fullName>
    </recommendedName>
</protein>
<evidence type="ECO:0000313" key="2">
    <source>
        <dbReference type="EMBL" id="RNJ51849.1"/>
    </source>
</evidence>
<feature type="compositionally biased region" description="Acidic residues" evidence="1">
    <location>
        <begin position="120"/>
        <end position="131"/>
    </location>
</feature>
<organism evidence="2 3">
    <name type="scientific">Methylocystis hirsuta</name>
    <dbReference type="NCBI Taxonomy" id="369798"/>
    <lineage>
        <taxon>Bacteria</taxon>
        <taxon>Pseudomonadati</taxon>
        <taxon>Pseudomonadota</taxon>
        <taxon>Alphaproteobacteria</taxon>
        <taxon>Hyphomicrobiales</taxon>
        <taxon>Methylocystaceae</taxon>
        <taxon>Methylocystis</taxon>
    </lineage>
</organism>
<proteinExistence type="predicted"/>
<evidence type="ECO:0000256" key="1">
    <source>
        <dbReference type="SAM" id="MobiDB-lite"/>
    </source>
</evidence>
<accession>A0A3M9XU79</accession>
<name>A0A3M9XU79_9HYPH</name>
<feature type="compositionally biased region" description="Basic and acidic residues" evidence="1">
    <location>
        <begin position="152"/>
        <end position="201"/>
    </location>
</feature>
<dbReference type="EMBL" id="QWDD01000001">
    <property type="protein sequence ID" value="RNJ51849.1"/>
    <property type="molecule type" value="Genomic_DNA"/>
</dbReference>
<dbReference type="SUPFAM" id="SSF101738">
    <property type="entry name" value="SspB-like"/>
    <property type="match status" value="1"/>
</dbReference>
<evidence type="ECO:0000313" key="3">
    <source>
        <dbReference type="Proteomes" id="UP000268623"/>
    </source>
</evidence>
<dbReference type="InterPro" id="IPR007481">
    <property type="entry name" value="SspB"/>
</dbReference>
<evidence type="ECO:0008006" key="4">
    <source>
        <dbReference type="Google" id="ProtNLM"/>
    </source>
</evidence>